<organism evidence="1 2">
    <name type="scientific">Entomophthora muscae</name>
    <dbReference type="NCBI Taxonomy" id="34485"/>
    <lineage>
        <taxon>Eukaryota</taxon>
        <taxon>Fungi</taxon>
        <taxon>Fungi incertae sedis</taxon>
        <taxon>Zoopagomycota</taxon>
        <taxon>Entomophthoromycotina</taxon>
        <taxon>Entomophthoromycetes</taxon>
        <taxon>Entomophthorales</taxon>
        <taxon>Entomophthoraceae</taxon>
        <taxon>Entomophthora</taxon>
    </lineage>
</organism>
<accession>A0ACC2RQS0</accession>
<dbReference type="EMBL" id="QTSX02006681">
    <property type="protein sequence ID" value="KAJ9052386.1"/>
    <property type="molecule type" value="Genomic_DNA"/>
</dbReference>
<proteinExistence type="predicted"/>
<dbReference type="Proteomes" id="UP001165960">
    <property type="component" value="Unassembled WGS sequence"/>
</dbReference>
<reference evidence="1" key="1">
    <citation type="submission" date="2022-04" db="EMBL/GenBank/DDBJ databases">
        <title>Genome of the entomopathogenic fungus Entomophthora muscae.</title>
        <authorList>
            <person name="Elya C."/>
            <person name="Lovett B.R."/>
            <person name="Lee E."/>
            <person name="Macias A.M."/>
            <person name="Hajek A.E."/>
            <person name="De Bivort B.L."/>
            <person name="Kasson M.T."/>
            <person name="De Fine Licht H.H."/>
            <person name="Stajich J.E."/>
        </authorList>
    </citation>
    <scope>NUCLEOTIDE SEQUENCE</scope>
    <source>
        <strain evidence="1">Berkeley</strain>
    </source>
</reference>
<comment type="caution">
    <text evidence="1">The sequence shown here is derived from an EMBL/GenBank/DDBJ whole genome shotgun (WGS) entry which is preliminary data.</text>
</comment>
<sequence>MKILLLKVSPQNPYPEAALAPFQILVEDPLPPSDYILSPVSDPSRTSWLLLGMLLIVVNAYLPICPAPCLSGLLYKQPSW</sequence>
<evidence type="ECO:0000313" key="1">
    <source>
        <dbReference type="EMBL" id="KAJ9052386.1"/>
    </source>
</evidence>
<name>A0ACC2RQS0_9FUNG</name>
<gene>
    <name evidence="1" type="ORF">DSO57_1034637</name>
</gene>
<protein>
    <submittedName>
        <fullName evidence="1">Uncharacterized protein</fullName>
    </submittedName>
</protein>
<evidence type="ECO:0000313" key="2">
    <source>
        <dbReference type="Proteomes" id="UP001165960"/>
    </source>
</evidence>
<keyword evidence="2" id="KW-1185">Reference proteome</keyword>